<dbReference type="Proteomes" id="UP000887540">
    <property type="component" value="Unplaced"/>
</dbReference>
<dbReference type="SUPFAM" id="SSF54928">
    <property type="entry name" value="RNA-binding domain, RBD"/>
    <property type="match status" value="1"/>
</dbReference>
<evidence type="ECO:0000256" key="1">
    <source>
        <dbReference type="ARBA" id="ARBA00022884"/>
    </source>
</evidence>
<keyword evidence="1 2" id="KW-0694">RNA-binding</keyword>
<sequence>MSDDQEIDSINERIKQIEQEAQKIREMQNEVEKQFNSTSTASGSPAIPPTLSFEEKLAIDGRSVFVGNVDYSATPDQLEEHFRGCGAIERVTILTDKYSGHPKGFAYIQFTEVEGMQNAVALDDSLFLGRQIKVMSKRTNKPGISSTNRPPRGRGRARVIVKYVYPGARGFRGRPPRRRGFSPY</sequence>
<evidence type="ECO:0000256" key="3">
    <source>
        <dbReference type="SAM" id="MobiDB-lite"/>
    </source>
</evidence>
<evidence type="ECO:0000313" key="5">
    <source>
        <dbReference type="Proteomes" id="UP000887540"/>
    </source>
</evidence>
<evidence type="ECO:0000313" key="6">
    <source>
        <dbReference type="WBParaSite" id="ACRNAN_scaffold921.g30283.t1"/>
    </source>
</evidence>
<keyword evidence="5" id="KW-1185">Reference proteome</keyword>
<name>A0A914EKZ7_9BILA</name>
<feature type="compositionally biased region" description="Polar residues" evidence="3">
    <location>
        <begin position="34"/>
        <end position="43"/>
    </location>
</feature>
<dbReference type="Pfam" id="PF00076">
    <property type="entry name" value="RRM_1"/>
    <property type="match status" value="1"/>
</dbReference>
<organism evidence="5 6">
    <name type="scientific">Acrobeloides nanus</name>
    <dbReference type="NCBI Taxonomy" id="290746"/>
    <lineage>
        <taxon>Eukaryota</taxon>
        <taxon>Metazoa</taxon>
        <taxon>Ecdysozoa</taxon>
        <taxon>Nematoda</taxon>
        <taxon>Chromadorea</taxon>
        <taxon>Rhabditida</taxon>
        <taxon>Tylenchina</taxon>
        <taxon>Cephalobomorpha</taxon>
        <taxon>Cephaloboidea</taxon>
        <taxon>Cephalobidae</taxon>
        <taxon>Acrobeloides</taxon>
    </lineage>
</organism>
<evidence type="ECO:0000256" key="2">
    <source>
        <dbReference type="PROSITE-ProRule" id="PRU00176"/>
    </source>
</evidence>
<dbReference type="InterPro" id="IPR035979">
    <property type="entry name" value="RBD_domain_sf"/>
</dbReference>
<evidence type="ECO:0000259" key="4">
    <source>
        <dbReference type="PROSITE" id="PS50102"/>
    </source>
</evidence>
<dbReference type="SMART" id="SM00360">
    <property type="entry name" value="RRM"/>
    <property type="match status" value="1"/>
</dbReference>
<dbReference type="InterPro" id="IPR012677">
    <property type="entry name" value="Nucleotide-bd_a/b_plait_sf"/>
</dbReference>
<accession>A0A914EKZ7</accession>
<dbReference type="GO" id="GO:0005634">
    <property type="term" value="C:nucleus"/>
    <property type="evidence" value="ECO:0007669"/>
    <property type="project" value="TreeGrafter"/>
</dbReference>
<dbReference type="Gene3D" id="3.30.70.330">
    <property type="match status" value="1"/>
</dbReference>
<dbReference type="PROSITE" id="PS50102">
    <property type="entry name" value="RRM"/>
    <property type="match status" value="1"/>
</dbReference>
<feature type="region of interest" description="Disordered" evidence="3">
    <location>
        <begin position="28"/>
        <end position="48"/>
    </location>
</feature>
<dbReference type="PANTHER" id="PTHR23236">
    <property type="entry name" value="EUKARYOTIC TRANSLATION INITIATION FACTOR 4B/4H"/>
    <property type="match status" value="1"/>
</dbReference>
<feature type="domain" description="RRM" evidence="4">
    <location>
        <begin position="62"/>
        <end position="139"/>
    </location>
</feature>
<dbReference type="PANTHER" id="PTHR23236:SF12">
    <property type="entry name" value="EUKARYOTIC INITIATION FACTOR 4B-RELATED"/>
    <property type="match status" value="1"/>
</dbReference>
<dbReference type="WBParaSite" id="ACRNAN_scaffold921.g30283.t1">
    <property type="protein sequence ID" value="ACRNAN_scaffold921.g30283.t1"/>
    <property type="gene ID" value="ACRNAN_scaffold921.g30283"/>
</dbReference>
<dbReference type="InterPro" id="IPR000504">
    <property type="entry name" value="RRM_dom"/>
</dbReference>
<reference evidence="6" key="1">
    <citation type="submission" date="2022-11" db="UniProtKB">
        <authorList>
            <consortium name="WormBaseParasite"/>
        </authorList>
    </citation>
    <scope>IDENTIFICATION</scope>
</reference>
<dbReference type="AlphaFoldDB" id="A0A914EKZ7"/>
<proteinExistence type="predicted"/>
<dbReference type="GO" id="GO:0008143">
    <property type="term" value="F:poly(A) binding"/>
    <property type="evidence" value="ECO:0007669"/>
    <property type="project" value="TreeGrafter"/>
</dbReference>
<protein>
    <submittedName>
        <fullName evidence="6">RRM domain-containing protein</fullName>
    </submittedName>
</protein>